<dbReference type="InterPro" id="IPR007085">
    <property type="entry name" value="DNA/pantothenate-metab_flavo_C"/>
</dbReference>
<protein>
    <recommendedName>
        <fullName evidence="3">Coenzyme A biosynthesis bifunctional protein CoaBC</fullName>
    </recommendedName>
    <alternativeName>
        <fullName evidence="3">DNA/pantothenate metabolism flavoprotein</fullName>
    </alternativeName>
    <alternativeName>
        <fullName evidence="3">Phosphopantothenoylcysteine synthetase/decarboxylase</fullName>
        <shortName evidence="3">PPCS-PPCDC</shortName>
    </alternativeName>
    <domain>
        <recommendedName>
            <fullName evidence="3">Phosphopantothenoylcysteine decarboxylase</fullName>
            <shortName evidence="3">PPC decarboxylase</shortName>
            <shortName evidence="3">PPC-DC</shortName>
            <ecNumber evidence="3">4.1.1.36</ecNumber>
        </recommendedName>
        <alternativeName>
            <fullName evidence="3">CoaC</fullName>
        </alternativeName>
    </domain>
    <domain>
        <recommendedName>
            <fullName evidence="3">Phosphopantothenate--cysteine ligase</fullName>
            <ecNumber evidence="3">6.3.2.5</ecNumber>
        </recommendedName>
        <alternativeName>
            <fullName evidence="3">CoaB</fullName>
        </alternativeName>
        <alternativeName>
            <fullName evidence="3">Phosphopantothenoylcysteine synthetase</fullName>
            <shortName evidence="3">PPC synthetase</shortName>
            <shortName evidence="3">PPC-S</shortName>
        </alternativeName>
    </domain>
</protein>
<dbReference type="GO" id="GO:0004633">
    <property type="term" value="F:phosphopantothenoylcysteine decarboxylase activity"/>
    <property type="evidence" value="ECO:0007669"/>
    <property type="project" value="UniProtKB-EC"/>
</dbReference>
<dbReference type="SUPFAM" id="SSF52507">
    <property type="entry name" value="Homo-oligomeric flavin-containing Cys decarboxylases, HFCD"/>
    <property type="match status" value="1"/>
</dbReference>
<dbReference type="PANTHER" id="PTHR14359:SF6">
    <property type="entry name" value="PHOSPHOPANTOTHENOYLCYSTEINE DECARBOXYLASE"/>
    <property type="match status" value="1"/>
</dbReference>
<gene>
    <name evidence="3 7" type="primary">coaBC</name>
    <name evidence="7" type="ORF">M6B22_20740</name>
</gene>
<evidence type="ECO:0000256" key="3">
    <source>
        <dbReference type="HAMAP-Rule" id="MF_02225"/>
    </source>
</evidence>
<dbReference type="GO" id="GO:0004632">
    <property type="term" value="F:phosphopantothenate--cysteine ligase activity"/>
    <property type="evidence" value="ECO:0007669"/>
    <property type="project" value="UniProtKB-EC"/>
</dbReference>
<name>A0ABY7K019_9ACTN</name>
<keyword evidence="3" id="KW-0460">Magnesium</keyword>
<evidence type="ECO:0000256" key="2">
    <source>
        <dbReference type="ARBA" id="ARBA00023239"/>
    </source>
</evidence>
<evidence type="ECO:0000259" key="5">
    <source>
        <dbReference type="Pfam" id="PF02441"/>
    </source>
</evidence>
<comment type="cofactor">
    <cofactor evidence="3">
        <name>FMN</name>
        <dbReference type="ChEBI" id="CHEBI:58210"/>
    </cofactor>
    <text evidence="3">Binds 1 FMN per subunit.</text>
</comment>
<keyword evidence="3 4" id="KW-0288">FMN</keyword>
<feature type="domain" description="Flavoprotein" evidence="5">
    <location>
        <begin position="3"/>
        <end position="168"/>
    </location>
</feature>
<dbReference type="Proteomes" id="UP001164693">
    <property type="component" value="Chromosome"/>
</dbReference>
<sequence>MSRIVLGVSGGIAAYKAADLLRKLVEAGHDVTVAPTEAALRFVGTPTWAALSHRPVSSDVWTDAADVPHVRLGRDAELVVVAPATADLLAKAAHGLADDLLTNTLLTARCPVLFAPAMHTEMWEHPATVENVRTLRRRGAIVLEPATGRLTGADTGKGRLPEPAEIAQLCELVLSRPGALSQDLAGRRIVVTAGGTREPLDPVRFLGNASSGRQGYAVATVAAARGARVTLIAANVELPVPSGADVIRVGDALSLREAVLKAAADADVVVMAAAVADFRPVTAAEHKIKKAAGAPQPVALEANPDILAELVAGRSGQLLVGFAAETGDASGSVLEHGRAKLAAKGCDLLVVNAVGEGRAFGQAENAAVILDAAGGEVDVPFGPKAVLAAAICDAIAARLD</sequence>
<comment type="catalytic activity">
    <reaction evidence="3 4">
        <text>(R)-4'-phosphopantothenate + L-cysteine + CTP = N-[(R)-4-phosphopantothenoyl]-L-cysteine + CMP + diphosphate + H(+)</text>
        <dbReference type="Rhea" id="RHEA:19397"/>
        <dbReference type="ChEBI" id="CHEBI:10986"/>
        <dbReference type="ChEBI" id="CHEBI:15378"/>
        <dbReference type="ChEBI" id="CHEBI:33019"/>
        <dbReference type="ChEBI" id="CHEBI:35235"/>
        <dbReference type="ChEBI" id="CHEBI:37563"/>
        <dbReference type="ChEBI" id="CHEBI:59458"/>
        <dbReference type="ChEBI" id="CHEBI:60377"/>
        <dbReference type="EC" id="6.3.2.5"/>
    </reaction>
</comment>
<feature type="binding site" evidence="3">
    <location>
        <begin position="304"/>
        <end position="307"/>
    </location>
    <ligand>
        <name>CTP</name>
        <dbReference type="ChEBI" id="CHEBI:37563"/>
    </ligand>
</feature>
<feature type="binding site" evidence="3">
    <location>
        <position position="287"/>
    </location>
    <ligand>
        <name>CTP</name>
        <dbReference type="ChEBI" id="CHEBI:37563"/>
    </ligand>
</feature>
<dbReference type="NCBIfam" id="TIGR00521">
    <property type="entry name" value="coaBC_dfp"/>
    <property type="match status" value="1"/>
</dbReference>
<evidence type="ECO:0000259" key="6">
    <source>
        <dbReference type="Pfam" id="PF04127"/>
    </source>
</evidence>
<dbReference type="Gene3D" id="3.40.50.1950">
    <property type="entry name" value="Flavin prenyltransferase-like"/>
    <property type="match status" value="1"/>
</dbReference>
<comment type="similarity">
    <text evidence="3 4">In the C-terminal section; belongs to the PPC synthetase family.</text>
</comment>
<evidence type="ECO:0000256" key="4">
    <source>
        <dbReference type="RuleBase" id="RU364078"/>
    </source>
</evidence>
<comment type="pathway">
    <text evidence="3 4">Cofactor biosynthesis; coenzyme A biosynthesis; CoA from (R)-pantothenate: step 3/5.</text>
</comment>
<feature type="domain" description="DNA/pantothenate metabolism flavoprotein C-terminal" evidence="6">
    <location>
        <begin position="184"/>
        <end position="397"/>
    </location>
</feature>
<comment type="caution">
    <text evidence="3">Lacks conserved residue(s) required for the propagation of feature annotation.</text>
</comment>
<dbReference type="SUPFAM" id="SSF102645">
    <property type="entry name" value="CoaB-like"/>
    <property type="match status" value="1"/>
</dbReference>
<dbReference type="EC" id="6.3.2.5" evidence="3"/>
<keyword evidence="3 4" id="KW-0285">Flavoprotein</keyword>
<feature type="binding site" evidence="3">
    <location>
        <position position="277"/>
    </location>
    <ligand>
        <name>CTP</name>
        <dbReference type="ChEBI" id="CHEBI:37563"/>
    </ligand>
</feature>
<feature type="binding site" evidence="3">
    <location>
        <position position="344"/>
    </location>
    <ligand>
        <name>CTP</name>
        <dbReference type="ChEBI" id="CHEBI:37563"/>
    </ligand>
</feature>
<dbReference type="InterPro" id="IPR005252">
    <property type="entry name" value="CoaBC"/>
</dbReference>
<comment type="similarity">
    <text evidence="3 4">In the N-terminal section; belongs to the HFCD (homo-oligomeric flavin containing Cys decarboxylase) superfamily.</text>
</comment>
<reference evidence="7" key="1">
    <citation type="submission" date="2022-05" db="EMBL/GenBank/DDBJ databases">
        <title>Jatrophihabitans sp. SB3-54 whole genome sequence.</title>
        <authorList>
            <person name="Suh M.K."/>
            <person name="Eom M.K."/>
            <person name="Kim J.S."/>
            <person name="Kim H.S."/>
            <person name="Do H.E."/>
            <person name="Shin Y.K."/>
            <person name="Lee J.-S."/>
        </authorList>
    </citation>
    <scope>NUCLEOTIDE SEQUENCE</scope>
    <source>
        <strain evidence="7">SB3-54</strain>
    </source>
</reference>
<dbReference type="InterPro" id="IPR036551">
    <property type="entry name" value="Flavin_trans-like"/>
</dbReference>
<keyword evidence="3 4" id="KW-0436">Ligase</keyword>
<evidence type="ECO:0000313" key="8">
    <source>
        <dbReference type="Proteomes" id="UP001164693"/>
    </source>
</evidence>
<comment type="cofactor">
    <cofactor evidence="3">
        <name>Mg(2+)</name>
        <dbReference type="ChEBI" id="CHEBI:18420"/>
    </cofactor>
</comment>
<dbReference type="Pfam" id="PF04127">
    <property type="entry name" value="DFP"/>
    <property type="match status" value="1"/>
</dbReference>
<keyword evidence="8" id="KW-1185">Reference proteome</keyword>
<evidence type="ECO:0000256" key="1">
    <source>
        <dbReference type="ARBA" id="ARBA00022793"/>
    </source>
</evidence>
<dbReference type="HAMAP" id="MF_02225">
    <property type="entry name" value="CoaBC"/>
    <property type="match status" value="1"/>
</dbReference>
<evidence type="ECO:0000313" key="7">
    <source>
        <dbReference type="EMBL" id="WAX56927.1"/>
    </source>
</evidence>
<keyword evidence="2 3" id="KW-0456">Lyase</keyword>
<dbReference type="PANTHER" id="PTHR14359">
    <property type="entry name" value="HOMO-OLIGOMERIC FLAVIN CONTAINING CYS DECARBOXYLASE FAMILY"/>
    <property type="match status" value="1"/>
</dbReference>
<dbReference type="RefSeq" id="WP_269443464.1">
    <property type="nucleotide sequence ID" value="NZ_CP097463.1"/>
</dbReference>
<feature type="binding site" evidence="3">
    <location>
        <position position="340"/>
    </location>
    <ligand>
        <name>CTP</name>
        <dbReference type="ChEBI" id="CHEBI:37563"/>
    </ligand>
</feature>
<keyword evidence="3" id="KW-0511">Multifunctional enzyme</keyword>
<feature type="region of interest" description="Phosphopantothenoylcysteine decarboxylase" evidence="3">
    <location>
        <begin position="1"/>
        <end position="188"/>
    </location>
</feature>
<feature type="region of interest" description="Phosphopantothenate--cysteine ligase" evidence="3">
    <location>
        <begin position="189"/>
        <end position="400"/>
    </location>
</feature>
<dbReference type="Gene3D" id="3.40.50.10300">
    <property type="entry name" value="CoaB-like"/>
    <property type="match status" value="1"/>
</dbReference>
<comment type="pathway">
    <text evidence="3 4">Cofactor biosynthesis; coenzyme A biosynthesis; CoA from (R)-pantothenate: step 2/5.</text>
</comment>
<comment type="function">
    <text evidence="3">Catalyzes two sequential steps in the biosynthesis of coenzyme A. In the first step cysteine is conjugated to 4'-phosphopantothenate to form 4-phosphopantothenoylcysteine. In the second step the latter compound is decarboxylated to form 4'-phosphopantotheine.</text>
</comment>
<dbReference type="EC" id="4.1.1.36" evidence="3"/>
<dbReference type="InterPro" id="IPR035929">
    <property type="entry name" value="CoaB-like_sf"/>
</dbReference>
<dbReference type="Pfam" id="PF02441">
    <property type="entry name" value="Flavoprotein"/>
    <property type="match status" value="1"/>
</dbReference>
<accession>A0ABY7K019</accession>
<comment type="function">
    <text evidence="4">Catalyzes two steps in the biosynthesis of coenzyme A. In the first step cysteine is conjugated to 4'-phosphopantothenate to form 4-phosphopantothenoylcysteine, in the latter compound is decarboxylated to form 4'-phosphopantotheine.</text>
</comment>
<dbReference type="EMBL" id="CP097463">
    <property type="protein sequence ID" value="WAX56927.1"/>
    <property type="molecule type" value="Genomic_DNA"/>
</dbReference>
<organism evidence="7 8">
    <name type="scientific">Jatrophihabitans cynanchi</name>
    <dbReference type="NCBI Taxonomy" id="2944128"/>
    <lineage>
        <taxon>Bacteria</taxon>
        <taxon>Bacillati</taxon>
        <taxon>Actinomycetota</taxon>
        <taxon>Actinomycetes</taxon>
        <taxon>Jatrophihabitantales</taxon>
        <taxon>Jatrophihabitantaceae</taxon>
        <taxon>Jatrophihabitans</taxon>
    </lineage>
</organism>
<comment type="catalytic activity">
    <reaction evidence="3 4">
        <text>N-[(R)-4-phosphopantothenoyl]-L-cysteine + H(+) = (R)-4'-phosphopantetheine + CO2</text>
        <dbReference type="Rhea" id="RHEA:16793"/>
        <dbReference type="ChEBI" id="CHEBI:15378"/>
        <dbReference type="ChEBI" id="CHEBI:16526"/>
        <dbReference type="ChEBI" id="CHEBI:59458"/>
        <dbReference type="ChEBI" id="CHEBI:61723"/>
        <dbReference type="EC" id="4.1.1.36"/>
    </reaction>
</comment>
<feature type="binding site" evidence="3">
    <location>
        <position position="322"/>
    </location>
    <ligand>
        <name>CTP</name>
        <dbReference type="ChEBI" id="CHEBI:37563"/>
    </ligand>
</feature>
<keyword evidence="1 3" id="KW-0210">Decarboxylase</keyword>
<keyword evidence="3" id="KW-0479">Metal-binding</keyword>
<dbReference type="InterPro" id="IPR003382">
    <property type="entry name" value="Flavoprotein"/>
</dbReference>
<proteinExistence type="inferred from homology"/>